<evidence type="ECO:0000256" key="1">
    <source>
        <dbReference type="SAM" id="MobiDB-lite"/>
    </source>
</evidence>
<keyword evidence="3" id="KW-1185">Reference proteome</keyword>
<evidence type="ECO:0000313" key="3">
    <source>
        <dbReference type="Proteomes" id="UP000504609"/>
    </source>
</evidence>
<dbReference type="PANTHER" id="PTHR37249:SF3">
    <property type="entry name" value="OS03G0206201 PROTEIN"/>
    <property type="match status" value="1"/>
</dbReference>
<dbReference type="Proteomes" id="UP000504609">
    <property type="component" value="Unplaced"/>
</dbReference>
<feature type="region of interest" description="Disordered" evidence="1">
    <location>
        <begin position="85"/>
        <end position="157"/>
    </location>
</feature>
<keyword evidence="2" id="KW-0812">Transmembrane</keyword>
<proteinExistence type="predicted"/>
<dbReference type="AlphaFoldDB" id="A0A6J1FRF9"/>
<accession>A0A6J1FRF9</accession>
<evidence type="ECO:0000313" key="4">
    <source>
        <dbReference type="RefSeq" id="XP_022941193.1"/>
    </source>
</evidence>
<keyword evidence="2" id="KW-1133">Transmembrane helix</keyword>
<name>A0A6J1FRF9_CUCMO</name>
<gene>
    <name evidence="4" type="primary">LOC111446569</name>
</gene>
<dbReference type="RefSeq" id="XP_022941193.1">
    <property type="nucleotide sequence ID" value="XM_023085425.1"/>
</dbReference>
<organism evidence="3 4">
    <name type="scientific">Cucurbita moschata</name>
    <name type="common">Winter crookneck squash</name>
    <name type="synonym">Cucurbita pepo var. moschata</name>
    <dbReference type="NCBI Taxonomy" id="3662"/>
    <lineage>
        <taxon>Eukaryota</taxon>
        <taxon>Viridiplantae</taxon>
        <taxon>Streptophyta</taxon>
        <taxon>Embryophyta</taxon>
        <taxon>Tracheophyta</taxon>
        <taxon>Spermatophyta</taxon>
        <taxon>Magnoliopsida</taxon>
        <taxon>eudicotyledons</taxon>
        <taxon>Gunneridae</taxon>
        <taxon>Pentapetalae</taxon>
        <taxon>rosids</taxon>
        <taxon>fabids</taxon>
        <taxon>Cucurbitales</taxon>
        <taxon>Cucurbitaceae</taxon>
        <taxon>Cucurbiteae</taxon>
        <taxon>Cucurbita</taxon>
    </lineage>
</organism>
<protein>
    <submittedName>
        <fullName evidence="4">Uncharacterized protein LOC111446569 isoform X2</fullName>
    </submittedName>
</protein>
<evidence type="ECO:0000256" key="2">
    <source>
        <dbReference type="SAM" id="Phobius"/>
    </source>
</evidence>
<sequence length="157" mass="17109">MDDPLPTFLPLTLLAQQGVCVCLCVCVSELFDSSWVLSVMNLSGFWVVFLLLQLTSFLPFFPSYINASSASDMAVNHHHVNPNGCSSDMPLNRKLKAADEHNKKKGHPSDVNLDDYHPIDPVPSSKTSVKPGPIEHGVPLLPHMPNPPPPAEPGDYA</sequence>
<feature type="compositionally biased region" description="Pro residues" evidence="1">
    <location>
        <begin position="142"/>
        <end position="157"/>
    </location>
</feature>
<keyword evidence="2" id="KW-0472">Membrane</keyword>
<reference evidence="4" key="1">
    <citation type="submission" date="2025-08" db="UniProtKB">
        <authorList>
            <consortium name="RefSeq"/>
        </authorList>
    </citation>
    <scope>IDENTIFICATION</scope>
    <source>
        <tissue evidence="4">Young leaves</tissue>
    </source>
</reference>
<dbReference type="GeneID" id="111446569"/>
<feature type="transmembrane region" description="Helical" evidence="2">
    <location>
        <begin position="44"/>
        <end position="65"/>
    </location>
</feature>
<dbReference type="PANTHER" id="PTHR37249">
    <property type="entry name" value="OS03G0206201 PROTEIN"/>
    <property type="match status" value="1"/>
</dbReference>